<feature type="compositionally biased region" description="Polar residues" evidence="2">
    <location>
        <begin position="446"/>
        <end position="463"/>
    </location>
</feature>
<protein>
    <recommendedName>
        <fullName evidence="3">C3H1-type domain-containing protein</fullName>
    </recommendedName>
</protein>
<proteinExistence type="predicted"/>
<feature type="domain" description="C3H1-type" evidence="3">
    <location>
        <begin position="559"/>
        <end position="585"/>
    </location>
</feature>
<keyword evidence="5" id="KW-1185">Reference proteome</keyword>
<dbReference type="Proteomes" id="UP000316270">
    <property type="component" value="Chromosome 3"/>
</dbReference>
<feature type="compositionally biased region" description="Basic and acidic residues" evidence="2">
    <location>
        <begin position="436"/>
        <end position="445"/>
    </location>
</feature>
<dbReference type="PROSITE" id="PS50103">
    <property type="entry name" value="ZF_C3H1"/>
    <property type="match status" value="1"/>
</dbReference>
<evidence type="ECO:0000256" key="1">
    <source>
        <dbReference type="PROSITE-ProRule" id="PRU00723"/>
    </source>
</evidence>
<name>A0A517L1E6_9PEZI</name>
<organism evidence="4 5">
    <name type="scientific">Venturia effusa</name>
    <dbReference type="NCBI Taxonomy" id="50376"/>
    <lineage>
        <taxon>Eukaryota</taxon>
        <taxon>Fungi</taxon>
        <taxon>Dikarya</taxon>
        <taxon>Ascomycota</taxon>
        <taxon>Pezizomycotina</taxon>
        <taxon>Dothideomycetes</taxon>
        <taxon>Pleosporomycetidae</taxon>
        <taxon>Venturiales</taxon>
        <taxon>Venturiaceae</taxon>
        <taxon>Venturia</taxon>
    </lineage>
</organism>
<dbReference type="OrthoDB" id="3864188at2759"/>
<feature type="zinc finger region" description="C3H1-type" evidence="1">
    <location>
        <begin position="559"/>
        <end position="585"/>
    </location>
</feature>
<feature type="region of interest" description="Disordered" evidence="2">
    <location>
        <begin position="382"/>
        <end position="503"/>
    </location>
</feature>
<accession>A0A517L1E6</accession>
<keyword evidence="1" id="KW-0863">Zinc-finger</keyword>
<feature type="compositionally biased region" description="Basic and acidic residues" evidence="2">
    <location>
        <begin position="485"/>
        <end position="495"/>
    </location>
</feature>
<evidence type="ECO:0000259" key="3">
    <source>
        <dbReference type="PROSITE" id="PS50103"/>
    </source>
</evidence>
<gene>
    <name evidence="4" type="ORF">FKW77_006154</name>
</gene>
<dbReference type="GO" id="GO:0008270">
    <property type="term" value="F:zinc ion binding"/>
    <property type="evidence" value="ECO:0007669"/>
    <property type="project" value="UniProtKB-KW"/>
</dbReference>
<dbReference type="EMBL" id="CP042187">
    <property type="protein sequence ID" value="QDS69461.1"/>
    <property type="molecule type" value="Genomic_DNA"/>
</dbReference>
<dbReference type="AlphaFoldDB" id="A0A517L1E6"/>
<evidence type="ECO:0000313" key="4">
    <source>
        <dbReference type="EMBL" id="QDS69461.1"/>
    </source>
</evidence>
<keyword evidence="1" id="KW-0479">Metal-binding</keyword>
<dbReference type="InterPro" id="IPR000571">
    <property type="entry name" value="Znf_CCCH"/>
</dbReference>
<evidence type="ECO:0000256" key="2">
    <source>
        <dbReference type="SAM" id="MobiDB-lite"/>
    </source>
</evidence>
<reference evidence="4 5" key="1">
    <citation type="submission" date="2019-07" db="EMBL/GenBank/DDBJ databases">
        <title>Finished genome of Venturia effusa.</title>
        <authorList>
            <person name="Young C.A."/>
            <person name="Cox M.P."/>
            <person name="Ganley A.R.D."/>
            <person name="David W.J."/>
        </authorList>
    </citation>
    <scope>NUCLEOTIDE SEQUENCE [LARGE SCALE GENOMIC DNA]</scope>
    <source>
        <strain evidence="5">albino</strain>
    </source>
</reference>
<feature type="region of interest" description="Disordered" evidence="2">
    <location>
        <begin position="88"/>
        <end position="112"/>
    </location>
</feature>
<sequence length="598" mass="67917">MDGYIRGLKREAEQMLSEVDEAKQRGRKELDDIDHQIMELVHQKEEMKPKIDRKIKALKAQADAKLEMYNKVAGTTSNHRQIERVSAPTPVVKPSKEPIFSEASESEAEAEEDAAYYPSKAAMKRDIFNSPQNDHEHDTFRKVIRRDVKSESAASGAYRLNGLAIDIESYPIIVQHPKDKNTWIQVFCPICKGNMRGDGRWFKGVMGAKRHIRLAHKSISTTTTNKVLFGAYEMERLIERRFTLSELDDLKNGRIPAPVARQGTSETLDESFQEKDGLDAYTSFDKYPTIVRRADGEWVELRCPTCNGNCINGKYLVGVDAFRKHLERDHDQIVPFDEIPASWVVQECERRKLTEYELMNLLDDSEDAEPPEKVNIGAVVVEQEDDDEGDRHRGASSVDDVFTKPRSQKRHARSTLNMFEEDSDDMNERNRKRAKRDILSNDRQDQTLTISHARTTTSPLSIRTSKDFRKNQYDTPAQEDAPFPTHEDRPLKAQEVKSSITTAAATDTNVRRNDGVKSWSDCCPCTLEGHECLNSKCTKAKVCMQLDHSKNCRPGATHSFTPLCMMFTLGSPCDAGSCAFSHDEKLKVAMENHDCGEH</sequence>
<keyword evidence="1" id="KW-0862">Zinc</keyword>
<evidence type="ECO:0000313" key="5">
    <source>
        <dbReference type="Proteomes" id="UP000316270"/>
    </source>
</evidence>